<protein>
    <submittedName>
        <fullName evidence="2">Uncharacterized protein</fullName>
    </submittedName>
</protein>
<keyword evidence="3" id="KW-1185">Reference proteome</keyword>
<keyword evidence="1" id="KW-0812">Transmembrane</keyword>
<dbReference type="PROSITE" id="PS51257">
    <property type="entry name" value="PROKAR_LIPOPROTEIN"/>
    <property type="match status" value="1"/>
</dbReference>
<dbReference type="GeneID" id="8770627"/>
<dbReference type="AlphaFoldDB" id="D3E2R5"/>
<organism evidence="2 3">
    <name type="scientific">Methanobrevibacter ruminantium (strain ATCC 35063 / DSM 1093 / JCM 13430 / OCM 146 / M1)</name>
    <name type="common">Methanobacterium ruminantium</name>
    <dbReference type="NCBI Taxonomy" id="634498"/>
    <lineage>
        <taxon>Archaea</taxon>
        <taxon>Methanobacteriati</taxon>
        <taxon>Methanobacteriota</taxon>
        <taxon>Methanomada group</taxon>
        <taxon>Methanobacteria</taxon>
        <taxon>Methanobacteriales</taxon>
        <taxon>Methanobacteriaceae</taxon>
        <taxon>Methanobrevibacter</taxon>
    </lineage>
</organism>
<reference evidence="2 3" key="1">
    <citation type="journal article" date="2010" name="PLoS ONE">
        <title>The genome sequence of the rumen methanogen Methanobrevibacter ruminantium reveals new possibilities for controlling ruminant methane emissions.</title>
        <authorList>
            <person name="Leahy S.C."/>
            <person name="Kelly W.J."/>
            <person name="Altermann E."/>
            <person name="Ronimus R.S."/>
            <person name="Yeoman C.J."/>
            <person name="Pacheco D.M."/>
            <person name="Li D."/>
            <person name="Kong Z."/>
            <person name="McTavish S."/>
            <person name="Sang C."/>
            <person name="Lambie S.C."/>
            <person name="Janssen P.H."/>
            <person name="Dey D."/>
            <person name="Attwood G.T."/>
        </authorList>
    </citation>
    <scope>NUCLEOTIDE SEQUENCE [LARGE SCALE GENOMIC DNA]</scope>
    <source>
        <strain evidence="3">ATCC 35063 / DSM 1093 / JCM 13430 / OCM 146 / M1</strain>
    </source>
</reference>
<evidence type="ECO:0000313" key="3">
    <source>
        <dbReference type="Proteomes" id="UP000008680"/>
    </source>
</evidence>
<proteinExistence type="predicted"/>
<keyword evidence="1" id="KW-0472">Membrane</keyword>
<gene>
    <name evidence="2" type="ordered locus">mru_0975</name>
</gene>
<evidence type="ECO:0000313" key="2">
    <source>
        <dbReference type="EMBL" id="ADC46826.1"/>
    </source>
</evidence>
<dbReference type="RefSeq" id="WP_012955777.1">
    <property type="nucleotide sequence ID" value="NC_013790.1"/>
</dbReference>
<dbReference type="KEGG" id="mru:mru_0975"/>
<name>D3E2R5_METRM</name>
<dbReference type="EMBL" id="CP001719">
    <property type="protein sequence ID" value="ADC46826.1"/>
    <property type="molecule type" value="Genomic_DNA"/>
</dbReference>
<dbReference type="OrthoDB" id="82595at2157"/>
<dbReference type="HOGENOM" id="CLU_1912372_0_0_2"/>
<dbReference type="Proteomes" id="UP000008680">
    <property type="component" value="Chromosome"/>
</dbReference>
<sequence length="132" mass="14263">MDNKAIIGIVIALIVIVLACFAYVTFNGNAPISLNVTENITNNTDTSVDTTDNATLVSQDPNNDSEVKDIAKNVSESISEQNKAVADSGDTLHKQTFTVSENETGQNEGMEPGTYVMYYTENDGPIKVQKID</sequence>
<accession>D3E2R5</accession>
<dbReference type="PATRIC" id="fig|634498.28.peg.975"/>
<evidence type="ECO:0000256" key="1">
    <source>
        <dbReference type="SAM" id="Phobius"/>
    </source>
</evidence>
<feature type="transmembrane region" description="Helical" evidence="1">
    <location>
        <begin position="6"/>
        <end position="26"/>
    </location>
</feature>
<keyword evidence="1" id="KW-1133">Transmembrane helix</keyword>